<comment type="subcellular location">
    <subcellularLocation>
        <location evidence="1">Membrane</location>
        <topology evidence="1">Multi-pass membrane protein</topology>
    </subcellularLocation>
</comment>
<evidence type="ECO:0000313" key="7">
    <source>
        <dbReference type="EMBL" id="KAK7586154.1"/>
    </source>
</evidence>
<dbReference type="PANTHER" id="PTHR48021:SF1">
    <property type="entry name" value="GH07001P-RELATED"/>
    <property type="match status" value="1"/>
</dbReference>
<accession>A0AAN9TSF3</accession>
<dbReference type="InterPro" id="IPR005828">
    <property type="entry name" value="MFS_sugar_transport-like"/>
</dbReference>
<evidence type="ECO:0000256" key="5">
    <source>
        <dbReference type="SAM" id="Phobius"/>
    </source>
</evidence>
<dbReference type="SUPFAM" id="SSF103473">
    <property type="entry name" value="MFS general substrate transporter"/>
    <property type="match status" value="1"/>
</dbReference>
<dbReference type="Gene3D" id="1.20.1250.20">
    <property type="entry name" value="MFS general substrate transporter like domains"/>
    <property type="match status" value="1"/>
</dbReference>
<feature type="transmembrane region" description="Helical" evidence="5">
    <location>
        <begin position="121"/>
        <end position="140"/>
    </location>
</feature>
<dbReference type="GO" id="GO:0022857">
    <property type="term" value="F:transmembrane transporter activity"/>
    <property type="evidence" value="ECO:0007669"/>
    <property type="project" value="InterPro"/>
</dbReference>
<keyword evidence="8" id="KW-1185">Reference proteome</keyword>
<dbReference type="Pfam" id="PF00083">
    <property type="entry name" value="Sugar_tr"/>
    <property type="match status" value="1"/>
</dbReference>
<evidence type="ECO:0000313" key="8">
    <source>
        <dbReference type="Proteomes" id="UP001367676"/>
    </source>
</evidence>
<evidence type="ECO:0000259" key="6">
    <source>
        <dbReference type="PROSITE" id="PS50850"/>
    </source>
</evidence>
<comment type="caution">
    <text evidence="7">The sequence shown here is derived from an EMBL/GenBank/DDBJ whole genome shotgun (WGS) entry which is preliminary data.</text>
</comment>
<feature type="transmembrane region" description="Helical" evidence="5">
    <location>
        <begin position="261"/>
        <end position="280"/>
    </location>
</feature>
<keyword evidence="4 5" id="KW-0472">Membrane</keyword>
<evidence type="ECO:0000256" key="1">
    <source>
        <dbReference type="ARBA" id="ARBA00004141"/>
    </source>
</evidence>
<dbReference type="InterPro" id="IPR020846">
    <property type="entry name" value="MFS_dom"/>
</dbReference>
<feature type="transmembrane region" description="Helical" evidence="5">
    <location>
        <begin position="35"/>
        <end position="56"/>
    </location>
</feature>
<dbReference type="PANTHER" id="PTHR48021">
    <property type="match status" value="1"/>
</dbReference>
<gene>
    <name evidence="7" type="ORF">V9T40_004030</name>
</gene>
<feature type="transmembrane region" description="Helical" evidence="5">
    <location>
        <begin position="63"/>
        <end position="83"/>
    </location>
</feature>
<organism evidence="7 8">
    <name type="scientific">Parthenolecanium corni</name>
    <dbReference type="NCBI Taxonomy" id="536013"/>
    <lineage>
        <taxon>Eukaryota</taxon>
        <taxon>Metazoa</taxon>
        <taxon>Ecdysozoa</taxon>
        <taxon>Arthropoda</taxon>
        <taxon>Hexapoda</taxon>
        <taxon>Insecta</taxon>
        <taxon>Pterygota</taxon>
        <taxon>Neoptera</taxon>
        <taxon>Paraneoptera</taxon>
        <taxon>Hemiptera</taxon>
        <taxon>Sternorrhyncha</taxon>
        <taxon>Coccoidea</taxon>
        <taxon>Coccidae</taxon>
        <taxon>Parthenolecanium</taxon>
    </lineage>
</organism>
<sequence length="425" mass="45713">MCYLLLGVGCGWVSPILNRFRNSDTDFSLTTEACSLIASLHYIGRAAGSILAAALVNRIGRNMAFVATSLISCATWSTVFSTFSIPAHYAARVAFGVCVGLTEFTTALYVGENSSPTLRGVLSSAMSILFYSGELLMFIIGAYQSYATIALVNVALSLATVASTLLLREPAQHLLAKGDLALAEKRFLELRGTSDASKCEFQETKQQLTDGQTVNLQLLADRSVRVVVILSTSVYITGYPVINLMASLIMSSTSKLTPNELTIVMGVIMLLGISATPLIIERFGRRPLFMTSMVVSLLSNLAVAAIFWCQTHGHPIAHSAWLVFGSLTIYSTSVAAVMYPVITTIRGELMSPQLKAVGGCLAIVVNSILSLVMTGVFLSIAEAYGIEMNFLIFAASSAAVLLYAYFELPETRGLTLTEIQRSLKK</sequence>
<feature type="transmembrane region" description="Helical" evidence="5">
    <location>
        <begin position="226"/>
        <end position="249"/>
    </location>
</feature>
<evidence type="ECO:0000256" key="2">
    <source>
        <dbReference type="ARBA" id="ARBA00022692"/>
    </source>
</evidence>
<feature type="transmembrane region" description="Helical" evidence="5">
    <location>
        <begin position="89"/>
        <end position="109"/>
    </location>
</feature>
<evidence type="ECO:0000256" key="3">
    <source>
        <dbReference type="ARBA" id="ARBA00022989"/>
    </source>
</evidence>
<dbReference type="EMBL" id="JBBCAQ010000027">
    <property type="protein sequence ID" value="KAK7586154.1"/>
    <property type="molecule type" value="Genomic_DNA"/>
</dbReference>
<dbReference type="PROSITE" id="PS50850">
    <property type="entry name" value="MFS"/>
    <property type="match status" value="1"/>
</dbReference>
<feature type="transmembrane region" description="Helical" evidence="5">
    <location>
        <begin position="287"/>
        <end position="308"/>
    </location>
</feature>
<feature type="transmembrane region" description="Helical" evidence="5">
    <location>
        <begin position="354"/>
        <end position="380"/>
    </location>
</feature>
<dbReference type="GO" id="GO:0016020">
    <property type="term" value="C:membrane"/>
    <property type="evidence" value="ECO:0007669"/>
    <property type="project" value="UniProtKB-SubCell"/>
</dbReference>
<dbReference type="AlphaFoldDB" id="A0AAN9TSF3"/>
<feature type="transmembrane region" description="Helical" evidence="5">
    <location>
        <begin position="320"/>
        <end position="342"/>
    </location>
</feature>
<keyword evidence="3 5" id="KW-1133">Transmembrane helix</keyword>
<keyword evidence="2 5" id="KW-0812">Transmembrane</keyword>
<proteinExistence type="predicted"/>
<dbReference type="InterPro" id="IPR050549">
    <property type="entry name" value="MFS_Trehalose_Transporter"/>
</dbReference>
<feature type="domain" description="Major facilitator superfamily (MFS) profile" evidence="6">
    <location>
        <begin position="1"/>
        <end position="412"/>
    </location>
</feature>
<evidence type="ECO:0000256" key="4">
    <source>
        <dbReference type="ARBA" id="ARBA00023136"/>
    </source>
</evidence>
<feature type="transmembrane region" description="Helical" evidence="5">
    <location>
        <begin position="146"/>
        <end position="167"/>
    </location>
</feature>
<dbReference type="InterPro" id="IPR036259">
    <property type="entry name" value="MFS_trans_sf"/>
</dbReference>
<protein>
    <recommendedName>
        <fullName evidence="6">Major facilitator superfamily (MFS) profile domain-containing protein</fullName>
    </recommendedName>
</protein>
<feature type="transmembrane region" description="Helical" evidence="5">
    <location>
        <begin position="386"/>
        <end position="406"/>
    </location>
</feature>
<name>A0AAN9TSF3_9HEMI</name>
<reference evidence="7 8" key="1">
    <citation type="submission" date="2024-03" db="EMBL/GenBank/DDBJ databases">
        <title>Adaptation during the transition from Ophiocordyceps entomopathogen to insect associate is accompanied by gene loss and intensified selection.</title>
        <authorList>
            <person name="Ward C.M."/>
            <person name="Onetto C.A."/>
            <person name="Borneman A.R."/>
        </authorList>
    </citation>
    <scope>NUCLEOTIDE SEQUENCE [LARGE SCALE GENOMIC DNA]</scope>
    <source>
        <strain evidence="7">AWRI1</strain>
        <tissue evidence="7">Single Adult Female</tissue>
    </source>
</reference>
<dbReference type="Proteomes" id="UP001367676">
    <property type="component" value="Unassembled WGS sequence"/>
</dbReference>